<dbReference type="EMBL" id="BJTZ01000002">
    <property type="protein sequence ID" value="GEK12450.1"/>
    <property type="molecule type" value="Genomic_DNA"/>
</dbReference>
<protein>
    <submittedName>
        <fullName evidence="1">Uncharacterized protein</fullName>
    </submittedName>
</protein>
<comment type="caution">
    <text evidence="1">The sequence shown here is derived from an EMBL/GenBank/DDBJ whole genome shotgun (WGS) entry which is preliminary data.</text>
</comment>
<dbReference type="AlphaFoldDB" id="A0A510UGA8"/>
<proteinExistence type="predicted"/>
<evidence type="ECO:0000313" key="1">
    <source>
        <dbReference type="EMBL" id="GEK12450.1"/>
    </source>
</evidence>
<sequence>MVIRIFIVLCFVIVLSAFMYDIHLLGMEKRTAILDSWLEQNKDVK</sequence>
<reference evidence="1 2" key="1">
    <citation type="submission" date="2019-07" db="EMBL/GenBank/DDBJ databases">
        <title>Whole genome shotgun sequence of Aliivibrio fischeri NBRC 101058.</title>
        <authorList>
            <person name="Hosoyama A."/>
            <person name="Uohara A."/>
            <person name="Ohji S."/>
            <person name="Ichikawa N."/>
        </authorList>
    </citation>
    <scope>NUCLEOTIDE SEQUENCE [LARGE SCALE GENOMIC DNA]</scope>
    <source>
        <strain evidence="1 2">NBRC 101058</strain>
    </source>
</reference>
<evidence type="ECO:0000313" key="2">
    <source>
        <dbReference type="Proteomes" id="UP000321787"/>
    </source>
</evidence>
<organism evidence="1 2">
    <name type="scientific">Aliivibrio fischeri</name>
    <name type="common">Vibrio fischeri</name>
    <dbReference type="NCBI Taxonomy" id="668"/>
    <lineage>
        <taxon>Bacteria</taxon>
        <taxon>Pseudomonadati</taxon>
        <taxon>Pseudomonadota</taxon>
        <taxon>Gammaproteobacteria</taxon>
        <taxon>Vibrionales</taxon>
        <taxon>Vibrionaceae</taxon>
        <taxon>Aliivibrio</taxon>
    </lineage>
</organism>
<accession>A0A510UGA8</accession>
<dbReference type="Proteomes" id="UP000321787">
    <property type="component" value="Unassembled WGS sequence"/>
</dbReference>
<gene>
    <name evidence="1" type="ORF">AFI02nite_04860</name>
</gene>
<name>A0A510UGA8_ALIFS</name>